<dbReference type="InterPro" id="IPR000542">
    <property type="entry name" value="Carn_acyl_trans"/>
</dbReference>
<reference evidence="12" key="1">
    <citation type="journal article" date="2020" name="G3 (Bethesda)">
        <title>High-Quality Assemblies for Three Invasive Social Wasps from the &lt;i&gt;Vespula&lt;/i&gt; Genus.</title>
        <authorList>
            <person name="Harrop T.W.R."/>
            <person name="Guhlin J."/>
            <person name="McLaughlin G.M."/>
            <person name="Permina E."/>
            <person name="Stockwell P."/>
            <person name="Gilligan J."/>
            <person name="Le Lec M.F."/>
            <person name="Gruber M.A.M."/>
            <person name="Quinn O."/>
            <person name="Lovegrove M."/>
            <person name="Duncan E.J."/>
            <person name="Remnant E.J."/>
            <person name="Van Eeckhoven J."/>
            <person name="Graham B."/>
            <person name="Knapp R.A."/>
            <person name="Langford K.W."/>
            <person name="Kronenberg Z."/>
            <person name="Press M.O."/>
            <person name="Eacker S.M."/>
            <person name="Wilson-Rankin E.E."/>
            <person name="Purcell J."/>
            <person name="Lester P.J."/>
            <person name="Dearden P.K."/>
        </authorList>
    </citation>
    <scope>NUCLEOTIDE SEQUENCE</scope>
    <source>
        <strain evidence="12">Volc-1</strain>
    </source>
</reference>
<evidence type="ECO:0000256" key="4">
    <source>
        <dbReference type="ARBA" id="ARBA00022679"/>
    </source>
</evidence>
<evidence type="ECO:0000256" key="3">
    <source>
        <dbReference type="ARBA" id="ARBA00022448"/>
    </source>
</evidence>
<comment type="caution">
    <text evidence="12">The sequence shown here is derived from an EMBL/GenBank/DDBJ whole genome shotgun (WGS) entry which is preliminary data.</text>
</comment>
<name>A0A834P8M8_VESPE</name>
<dbReference type="PANTHER" id="PTHR22589:SF16">
    <property type="entry name" value="CARNITINE O-PALMITOYLTRANSFERASE 2, MITOCHONDRIAL"/>
    <property type="match status" value="1"/>
</dbReference>
<dbReference type="InterPro" id="IPR039551">
    <property type="entry name" value="Cho/carn_acyl_trans"/>
</dbReference>
<dbReference type="FunFam" id="1.10.275.20:FF:000001">
    <property type="entry name" value="carnitine O-palmitoyltransferase 2, mitochondrial"/>
    <property type="match status" value="1"/>
</dbReference>
<feature type="domain" description="Choline/carnitine acyltransferase" evidence="11">
    <location>
        <begin position="58"/>
        <end position="651"/>
    </location>
</feature>
<dbReference type="SUPFAM" id="SSF52777">
    <property type="entry name" value="CoA-dependent acyltransferases"/>
    <property type="match status" value="2"/>
</dbReference>
<dbReference type="GO" id="GO:0005739">
    <property type="term" value="C:mitochondrion"/>
    <property type="evidence" value="ECO:0007669"/>
    <property type="project" value="TreeGrafter"/>
</dbReference>
<dbReference type="UniPathway" id="UPA00659"/>
<keyword evidence="6" id="KW-0443">Lipid metabolism</keyword>
<keyword evidence="4 10" id="KW-0808">Transferase</keyword>
<organism evidence="12 13">
    <name type="scientific">Vespula pensylvanica</name>
    <name type="common">Western yellow jacket</name>
    <name type="synonym">Wasp</name>
    <dbReference type="NCBI Taxonomy" id="30213"/>
    <lineage>
        <taxon>Eukaryota</taxon>
        <taxon>Metazoa</taxon>
        <taxon>Ecdysozoa</taxon>
        <taxon>Arthropoda</taxon>
        <taxon>Hexapoda</taxon>
        <taxon>Insecta</taxon>
        <taxon>Pterygota</taxon>
        <taxon>Neoptera</taxon>
        <taxon>Endopterygota</taxon>
        <taxon>Hymenoptera</taxon>
        <taxon>Apocrita</taxon>
        <taxon>Aculeata</taxon>
        <taxon>Vespoidea</taxon>
        <taxon>Vespidae</taxon>
        <taxon>Vespinae</taxon>
        <taxon>Vespula</taxon>
    </lineage>
</organism>
<dbReference type="InterPro" id="IPR023213">
    <property type="entry name" value="CAT-like_dom_sf"/>
</dbReference>
<evidence type="ECO:0000256" key="6">
    <source>
        <dbReference type="ARBA" id="ARBA00023098"/>
    </source>
</evidence>
<evidence type="ECO:0000256" key="9">
    <source>
        <dbReference type="PIRSR" id="PIRSR600542-1"/>
    </source>
</evidence>
<comment type="catalytic activity">
    <reaction evidence="8">
        <text>4,8-dimethylnonanoyl-CoA + (R)-carnitine = O-4,8-dimethylnonanoyl-(R)-carnitine + CoA</text>
        <dbReference type="Rhea" id="RHEA:44860"/>
        <dbReference type="ChEBI" id="CHEBI:16347"/>
        <dbReference type="ChEBI" id="CHEBI:57287"/>
        <dbReference type="ChEBI" id="CHEBI:77061"/>
        <dbReference type="ChEBI" id="CHEBI:84654"/>
    </reaction>
</comment>
<evidence type="ECO:0000256" key="7">
    <source>
        <dbReference type="ARBA" id="ARBA00023315"/>
    </source>
</evidence>
<dbReference type="Gene3D" id="1.10.275.20">
    <property type="entry name" value="Choline/Carnitine o-acyltransferase"/>
    <property type="match status" value="1"/>
</dbReference>
<evidence type="ECO:0000313" key="13">
    <source>
        <dbReference type="Proteomes" id="UP000600918"/>
    </source>
</evidence>
<dbReference type="PANTHER" id="PTHR22589">
    <property type="entry name" value="CARNITINE O-ACYLTRANSFERASE"/>
    <property type="match status" value="1"/>
</dbReference>
<comment type="pathway">
    <text evidence="1">Lipid metabolism; fatty acid beta-oxidation.</text>
</comment>
<dbReference type="Gene3D" id="3.30.559.70">
    <property type="entry name" value="Choline/Carnitine o-acyltransferase, domain 2"/>
    <property type="match status" value="1"/>
</dbReference>
<dbReference type="PROSITE" id="PS00440">
    <property type="entry name" value="ACYLTRANSF_C_2"/>
    <property type="match status" value="1"/>
</dbReference>
<accession>A0A834P8M8</accession>
<dbReference type="AlphaFoldDB" id="A0A834P8M8"/>
<evidence type="ECO:0000313" key="12">
    <source>
        <dbReference type="EMBL" id="KAF7431665.1"/>
    </source>
</evidence>
<dbReference type="Gene3D" id="1.20.1280.180">
    <property type="match status" value="1"/>
</dbReference>
<dbReference type="InterPro" id="IPR042231">
    <property type="entry name" value="Cho/carn_acyl_trans_2"/>
</dbReference>
<dbReference type="EMBL" id="JACSDY010000003">
    <property type="protein sequence ID" value="KAF7431665.1"/>
    <property type="molecule type" value="Genomic_DNA"/>
</dbReference>
<dbReference type="Gene3D" id="3.30.559.10">
    <property type="entry name" value="Chloramphenicol acetyltransferase-like domain"/>
    <property type="match status" value="1"/>
</dbReference>
<keyword evidence="13" id="KW-1185">Reference proteome</keyword>
<dbReference type="GO" id="GO:0006635">
    <property type="term" value="P:fatty acid beta-oxidation"/>
    <property type="evidence" value="ECO:0007669"/>
    <property type="project" value="UniProtKB-UniPathway"/>
</dbReference>
<keyword evidence="5" id="KW-0276">Fatty acid metabolism</keyword>
<sequence>MFRLSTSIYSKKLVNHEGTRFSLHIARSTLTSNMSDDYQYIQLSKVPTMHFQPSLPRLPIPKLESSCQKYLIAQQPLITQEKLCHVECLIRNFLKEDGPKLQKELIQKDAKNRHTSYINEPWFDMYLRDRKPLPINYNPLLIFKPETDIRYNDQLIKSTNLVISSLRFMKSLRREILEPEVYHMNPEKSDTKLFRKVTGLLPSSISWYGAYLFKAFPLDMSQYPHLFNTSRIPQLGKDDIYHDDTGRHIVVMRKGHFYTFDVLDENNYIRQPSEIAASLKLILEDNRPLNEYPIAILTTLERNKWASARLHLMNIGNENILKKIDSAAFILVLDDNHIGEDHNKLQKSYLHGDGTNRWFDKSFCLIVTKDGYAGLNFEHSWGDGVAVLRFFNDVKADISKKPRFHPEDVKALCSKDFLKVEKLEFILDSKIKDIINEEQKNYNTWIEQLLIDYVIYEGFGKKECKKIGISPDAIMQLAFQLALYEQEGQMVPTYESCSTAAFKRGRTETIRSCTLQTKAACVALTQKKSDISTAELKKLIFDCSNVHGILIKEAAMGQAFDRHLFALKSICEELGIRKPAIFEDPSYDSLNCNVLSTSTLSSPAILSGGFGPVINNGYGIGYSVQDHKLETIVSSYQGSRNANNYVKCLEKALKTIHTVLLSK</sequence>
<dbReference type="Proteomes" id="UP000600918">
    <property type="component" value="Unassembled WGS sequence"/>
</dbReference>
<evidence type="ECO:0000259" key="11">
    <source>
        <dbReference type="Pfam" id="PF00755"/>
    </source>
</evidence>
<gene>
    <name evidence="12" type="ORF">H0235_004589</name>
</gene>
<evidence type="ECO:0000256" key="8">
    <source>
        <dbReference type="ARBA" id="ARBA00048999"/>
    </source>
</evidence>
<evidence type="ECO:0000256" key="2">
    <source>
        <dbReference type="ARBA" id="ARBA00005232"/>
    </source>
</evidence>
<dbReference type="OrthoDB" id="240216at2759"/>
<comment type="similarity">
    <text evidence="2 10">Belongs to the carnitine/choline acetyltransferase family.</text>
</comment>
<dbReference type="Pfam" id="PF00755">
    <property type="entry name" value="Carn_acyltransf"/>
    <property type="match status" value="1"/>
</dbReference>
<feature type="active site" description="Proton acceptor" evidence="9">
    <location>
        <position position="379"/>
    </location>
</feature>
<dbReference type="GO" id="GO:0004095">
    <property type="term" value="F:carnitine O-palmitoyltransferase activity"/>
    <property type="evidence" value="ECO:0007669"/>
    <property type="project" value="TreeGrafter"/>
</dbReference>
<proteinExistence type="inferred from homology"/>
<evidence type="ECO:0000256" key="10">
    <source>
        <dbReference type="RuleBase" id="RU003801"/>
    </source>
</evidence>
<evidence type="ECO:0000256" key="1">
    <source>
        <dbReference type="ARBA" id="ARBA00005005"/>
    </source>
</evidence>
<evidence type="ECO:0000256" key="5">
    <source>
        <dbReference type="ARBA" id="ARBA00022832"/>
    </source>
</evidence>
<protein>
    <recommendedName>
        <fullName evidence="11">Choline/carnitine acyltransferase domain-containing protein</fullName>
    </recommendedName>
</protein>
<dbReference type="InterPro" id="IPR042572">
    <property type="entry name" value="Carn_acyl_trans_N"/>
</dbReference>
<keyword evidence="7 10" id="KW-0012">Acyltransferase</keyword>
<keyword evidence="3" id="KW-0813">Transport</keyword>